<evidence type="ECO:0000256" key="6">
    <source>
        <dbReference type="SAM" id="Phobius"/>
    </source>
</evidence>
<comment type="similarity">
    <text evidence="2">Belongs to the methyltransferase superfamily.</text>
</comment>
<organism evidence="7 8">
    <name type="scientific">Iris pallida</name>
    <name type="common">Sweet iris</name>
    <dbReference type="NCBI Taxonomy" id="29817"/>
    <lineage>
        <taxon>Eukaryota</taxon>
        <taxon>Viridiplantae</taxon>
        <taxon>Streptophyta</taxon>
        <taxon>Embryophyta</taxon>
        <taxon>Tracheophyta</taxon>
        <taxon>Spermatophyta</taxon>
        <taxon>Magnoliopsida</taxon>
        <taxon>Liliopsida</taxon>
        <taxon>Asparagales</taxon>
        <taxon>Iridaceae</taxon>
        <taxon>Iridoideae</taxon>
        <taxon>Irideae</taxon>
        <taxon>Iris</taxon>
    </lineage>
</organism>
<feature type="transmembrane region" description="Helical" evidence="6">
    <location>
        <begin position="20"/>
        <end position="41"/>
    </location>
</feature>
<keyword evidence="8" id="KW-1185">Reference proteome</keyword>
<reference evidence="7" key="1">
    <citation type="journal article" date="2023" name="GigaByte">
        <title>Genome assembly of the bearded iris, Iris pallida Lam.</title>
        <authorList>
            <person name="Bruccoleri R.E."/>
            <person name="Oakeley E.J."/>
            <person name="Faust A.M.E."/>
            <person name="Altorfer M."/>
            <person name="Dessus-Babus S."/>
            <person name="Burckhardt D."/>
            <person name="Oertli M."/>
            <person name="Naumann U."/>
            <person name="Petersen F."/>
            <person name="Wong J."/>
        </authorList>
    </citation>
    <scope>NUCLEOTIDE SEQUENCE</scope>
    <source>
        <strain evidence="7">GSM-AAB239-AS_SAM_17_03QT</strain>
    </source>
</reference>
<keyword evidence="3" id="KW-0808">Transferase</keyword>
<keyword evidence="4" id="KW-0735">Signal-anchor</keyword>
<reference evidence="7" key="2">
    <citation type="submission" date="2023-04" db="EMBL/GenBank/DDBJ databases">
        <authorList>
            <person name="Bruccoleri R.E."/>
            <person name="Oakeley E.J."/>
            <person name="Faust A.-M."/>
            <person name="Dessus-Babus S."/>
            <person name="Altorfer M."/>
            <person name="Burckhardt D."/>
            <person name="Oertli M."/>
            <person name="Naumann U."/>
            <person name="Petersen F."/>
            <person name="Wong J."/>
        </authorList>
    </citation>
    <scope>NUCLEOTIDE SEQUENCE</scope>
    <source>
        <strain evidence="7">GSM-AAB239-AS_SAM_17_03QT</strain>
        <tissue evidence="7">Leaf</tissue>
    </source>
</reference>
<dbReference type="Gene3D" id="3.40.50.150">
    <property type="entry name" value="Vaccinia Virus protein VP39"/>
    <property type="match status" value="1"/>
</dbReference>
<dbReference type="InterPro" id="IPR004159">
    <property type="entry name" value="Put_SAM_MeTrfase"/>
</dbReference>
<proteinExistence type="inferred from homology"/>
<protein>
    <recommendedName>
        <fullName evidence="9">S-adenosyl-L-methionine-dependent methyltransferase</fullName>
    </recommendedName>
</protein>
<name>A0AAX6EN65_IRIPA</name>
<dbReference type="GO" id="GO:0016020">
    <property type="term" value="C:membrane"/>
    <property type="evidence" value="ECO:0007669"/>
    <property type="project" value="UniProtKB-SubCell"/>
</dbReference>
<dbReference type="Pfam" id="PF03141">
    <property type="entry name" value="Methyltransf_29"/>
    <property type="match status" value="1"/>
</dbReference>
<dbReference type="InterPro" id="IPR029063">
    <property type="entry name" value="SAM-dependent_MTases_sf"/>
</dbReference>
<dbReference type="GO" id="GO:0008168">
    <property type="term" value="F:methyltransferase activity"/>
    <property type="evidence" value="ECO:0007669"/>
    <property type="project" value="UniProtKB-KW"/>
</dbReference>
<keyword evidence="6" id="KW-0812">Transmembrane</keyword>
<evidence type="ECO:0008006" key="9">
    <source>
        <dbReference type="Google" id="ProtNLM"/>
    </source>
</evidence>
<dbReference type="PANTHER" id="PTHR44067">
    <property type="entry name" value="S-ADENOSYL-L-METHIONINE-DEPENDENT METHYLTRANSFERASE SUPERFAMILY PROTEIN-RELATED"/>
    <property type="match status" value="1"/>
</dbReference>
<keyword evidence="6" id="KW-1133">Transmembrane helix</keyword>
<evidence type="ECO:0000313" key="7">
    <source>
        <dbReference type="EMBL" id="KAJ6805388.1"/>
    </source>
</evidence>
<comment type="caution">
    <text evidence="7">The sequence shown here is derived from an EMBL/GenBank/DDBJ whole genome shotgun (WGS) entry which is preliminary data.</text>
</comment>
<evidence type="ECO:0000256" key="2">
    <source>
        <dbReference type="ARBA" id="ARBA00008361"/>
    </source>
</evidence>
<evidence type="ECO:0000256" key="3">
    <source>
        <dbReference type="ARBA" id="ARBA00022603"/>
    </source>
</evidence>
<dbReference type="PANTHER" id="PTHR44067:SF9">
    <property type="entry name" value="F22F7.17 PROTEIN"/>
    <property type="match status" value="1"/>
</dbReference>
<dbReference type="AlphaFoldDB" id="A0AAX6EN65"/>
<dbReference type="InterPro" id="IPR053223">
    <property type="entry name" value="Prob_Methyltransferase"/>
</dbReference>
<evidence type="ECO:0000256" key="4">
    <source>
        <dbReference type="ARBA" id="ARBA00022968"/>
    </source>
</evidence>
<dbReference type="GO" id="GO:0032259">
    <property type="term" value="P:methylation"/>
    <property type="evidence" value="ECO:0007669"/>
    <property type="project" value="UniProtKB-KW"/>
</dbReference>
<keyword evidence="6" id="KW-0472">Membrane</keyword>
<comment type="subcellular location">
    <subcellularLocation>
        <location evidence="5">Endomembrane system</location>
        <topology evidence="5">Single-pass membrane protein</topology>
    </subcellularLocation>
    <subcellularLocation>
        <location evidence="1">Membrane</location>
        <topology evidence="1">Single-pass type II membrane protein</topology>
    </subcellularLocation>
</comment>
<evidence type="ECO:0000256" key="5">
    <source>
        <dbReference type="ARBA" id="ARBA00037847"/>
    </source>
</evidence>
<dbReference type="Proteomes" id="UP001140949">
    <property type="component" value="Unassembled WGS sequence"/>
</dbReference>
<evidence type="ECO:0000313" key="8">
    <source>
        <dbReference type="Proteomes" id="UP001140949"/>
    </source>
</evidence>
<evidence type="ECO:0000256" key="1">
    <source>
        <dbReference type="ARBA" id="ARBA00004606"/>
    </source>
</evidence>
<keyword evidence="3" id="KW-0489">Methyltransferase</keyword>
<dbReference type="GO" id="GO:0012505">
    <property type="term" value="C:endomembrane system"/>
    <property type="evidence" value="ECO:0007669"/>
    <property type="project" value="UniProtKB-SubCell"/>
</dbReference>
<gene>
    <name evidence="7" type="ORF">M6B38_181135</name>
</gene>
<dbReference type="SUPFAM" id="SSF53335">
    <property type="entry name" value="S-adenosyl-L-methionine-dependent methyltransferases"/>
    <property type="match status" value="1"/>
</dbReference>
<dbReference type="EMBL" id="JANAVB010035419">
    <property type="protein sequence ID" value="KAJ6805388.1"/>
    <property type="molecule type" value="Genomic_DNA"/>
</dbReference>
<accession>A0AAX6EN65</accession>
<sequence>MTKMERACSCKCRFSRALAYLQIILGFFVVIASITSLHRFYSTGVLFGSASKNSQTFKEGYADFDLKSLSDRFEEGLSRLSALQDKLEAAVHSINKNKTAAAETITRSELRTYLEEEVISPLYSAHISLRLIRIPKPESESGPGSPMEDPLINFFTVEEIRKYLTAKGNKNGKVSVYGTNKTYGTIGHACVLMRKELEEYMNYDIANYCKDDWHLGQKLMLGGCDPLPRRRCLARASKLYQRPLPINESLWMMPDDRNVRWNNYRCRNFDCLSSKNPRRGFSKCTGCFELDKEKVKWLTNSTLADFLIDDVLAVKPGEIRIGVDISVGTGSFAARMRERNVTIISTAMNIGAPFNEIIALRGLVPLYISLGQRLPFFDNTMDLIHTSVFLDGWVDLQLLDFMLFDWDRVLRPGGLLWIDKFFCNRKDLDDYMYMILQFRYRKHKWAVSYKSNVEVYLSALLEKPPRSL</sequence>